<name>A0A1R3H6B6_COCAP</name>
<keyword evidence="2" id="KW-1185">Reference proteome</keyword>
<reference evidence="1 2" key="1">
    <citation type="submission" date="2013-09" db="EMBL/GenBank/DDBJ databases">
        <title>Corchorus capsularis genome sequencing.</title>
        <authorList>
            <person name="Alam M."/>
            <person name="Haque M.S."/>
            <person name="Islam M.S."/>
            <person name="Emdad E.M."/>
            <person name="Islam M.M."/>
            <person name="Ahmed B."/>
            <person name="Halim A."/>
            <person name="Hossen Q.M.M."/>
            <person name="Hossain M.Z."/>
            <person name="Ahmed R."/>
            <person name="Khan M.M."/>
            <person name="Islam R."/>
            <person name="Rashid M.M."/>
            <person name="Khan S.A."/>
            <person name="Rahman M.S."/>
            <person name="Alam M."/>
        </authorList>
    </citation>
    <scope>NUCLEOTIDE SEQUENCE [LARGE SCALE GENOMIC DNA]</scope>
    <source>
        <strain evidence="2">cv. CVL-1</strain>
        <tissue evidence="1">Whole seedling</tissue>
    </source>
</reference>
<dbReference type="EMBL" id="AWWV01012587">
    <property type="protein sequence ID" value="OMO65905.1"/>
    <property type="molecule type" value="Genomic_DNA"/>
</dbReference>
<dbReference type="AlphaFoldDB" id="A0A1R3H6B6"/>
<dbReference type="Gramene" id="OMO65905">
    <property type="protein sequence ID" value="OMO65905"/>
    <property type="gene ID" value="CCACVL1_21348"/>
</dbReference>
<accession>A0A1R3H6B6</accession>
<evidence type="ECO:0000313" key="1">
    <source>
        <dbReference type="EMBL" id="OMO65905.1"/>
    </source>
</evidence>
<sequence>MADSYIWALTANGKFSTRYKGSSS</sequence>
<evidence type="ECO:0000313" key="2">
    <source>
        <dbReference type="Proteomes" id="UP000188268"/>
    </source>
</evidence>
<proteinExistence type="predicted"/>
<comment type="caution">
    <text evidence="1">The sequence shown here is derived from an EMBL/GenBank/DDBJ whole genome shotgun (WGS) entry which is preliminary data.</text>
</comment>
<protein>
    <submittedName>
        <fullName evidence="1">Uncharacterized protein</fullName>
    </submittedName>
</protein>
<organism evidence="1 2">
    <name type="scientific">Corchorus capsularis</name>
    <name type="common">Jute</name>
    <dbReference type="NCBI Taxonomy" id="210143"/>
    <lineage>
        <taxon>Eukaryota</taxon>
        <taxon>Viridiplantae</taxon>
        <taxon>Streptophyta</taxon>
        <taxon>Embryophyta</taxon>
        <taxon>Tracheophyta</taxon>
        <taxon>Spermatophyta</taxon>
        <taxon>Magnoliopsida</taxon>
        <taxon>eudicotyledons</taxon>
        <taxon>Gunneridae</taxon>
        <taxon>Pentapetalae</taxon>
        <taxon>rosids</taxon>
        <taxon>malvids</taxon>
        <taxon>Malvales</taxon>
        <taxon>Malvaceae</taxon>
        <taxon>Grewioideae</taxon>
        <taxon>Apeibeae</taxon>
        <taxon>Corchorus</taxon>
    </lineage>
</organism>
<dbReference type="Proteomes" id="UP000188268">
    <property type="component" value="Unassembled WGS sequence"/>
</dbReference>
<gene>
    <name evidence="1" type="ORF">CCACVL1_21348</name>
</gene>